<dbReference type="Pfam" id="PF00225">
    <property type="entry name" value="Kinesin"/>
    <property type="match status" value="1"/>
</dbReference>
<keyword evidence="6" id="KW-0812">Transmembrane</keyword>
<dbReference type="GO" id="GO:0072686">
    <property type="term" value="C:mitotic spindle"/>
    <property type="evidence" value="ECO:0007669"/>
    <property type="project" value="TreeGrafter"/>
</dbReference>
<keyword evidence="6" id="KW-0472">Membrane</keyword>
<evidence type="ECO:0000256" key="2">
    <source>
        <dbReference type="ARBA" id="ARBA00022490"/>
    </source>
</evidence>
<comment type="caution">
    <text evidence="8">The sequence shown here is derived from an EMBL/GenBank/DDBJ whole genome shotgun (WGS) entry which is preliminary data.</text>
</comment>
<feature type="domain" description="Kinesin motor" evidence="7">
    <location>
        <begin position="3"/>
        <end position="154"/>
    </location>
</feature>
<organism evidence="8 9">
    <name type="scientific">Symbiodinium microadriaticum</name>
    <name type="common">Dinoflagellate</name>
    <name type="synonym">Zooxanthella microadriatica</name>
    <dbReference type="NCBI Taxonomy" id="2951"/>
    <lineage>
        <taxon>Eukaryota</taxon>
        <taxon>Sar</taxon>
        <taxon>Alveolata</taxon>
        <taxon>Dinophyceae</taxon>
        <taxon>Suessiales</taxon>
        <taxon>Symbiodiniaceae</taxon>
        <taxon>Symbiodinium</taxon>
    </lineage>
</organism>
<dbReference type="PANTHER" id="PTHR47970:SF12">
    <property type="entry name" value="KINESIN FAMILY MEMBER 11"/>
    <property type="match status" value="1"/>
</dbReference>
<feature type="region of interest" description="Disordered" evidence="5">
    <location>
        <begin position="376"/>
        <end position="421"/>
    </location>
</feature>
<accession>A0A1Q9E1N9</accession>
<reference evidence="8 9" key="1">
    <citation type="submission" date="2016-02" db="EMBL/GenBank/DDBJ databases">
        <title>Genome analysis of coral dinoflagellate symbionts highlights evolutionary adaptations to a symbiotic lifestyle.</title>
        <authorList>
            <person name="Aranda M."/>
            <person name="Li Y."/>
            <person name="Liew Y.J."/>
            <person name="Baumgarten S."/>
            <person name="Simakov O."/>
            <person name="Wilson M."/>
            <person name="Piel J."/>
            <person name="Ashoor H."/>
            <person name="Bougouffa S."/>
            <person name="Bajic V.B."/>
            <person name="Ryu T."/>
            <person name="Ravasi T."/>
            <person name="Bayer T."/>
            <person name="Micklem G."/>
            <person name="Kim H."/>
            <person name="Bhak J."/>
            <person name="Lajeunesse T.C."/>
            <person name="Voolstra C.R."/>
        </authorList>
    </citation>
    <scope>NUCLEOTIDE SEQUENCE [LARGE SCALE GENOMIC DNA]</scope>
    <source>
        <strain evidence="8 9">CCMP2467</strain>
    </source>
</reference>
<dbReference type="SMART" id="SM00129">
    <property type="entry name" value="KISc"/>
    <property type="match status" value="1"/>
</dbReference>
<keyword evidence="2" id="KW-0963">Cytoplasm</keyword>
<dbReference type="GO" id="GO:0008017">
    <property type="term" value="F:microtubule binding"/>
    <property type="evidence" value="ECO:0007669"/>
    <property type="project" value="InterPro"/>
</dbReference>
<keyword evidence="4" id="KW-0206">Cytoskeleton</keyword>
<proteinExistence type="predicted"/>
<dbReference type="Proteomes" id="UP000186817">
    <property type="component" value="Unassembled WGS sequence"/>
</dbReference>
<dbReference type="InterPro" id="IPR001752">
    <property type="entry name" value="Kinesin_motor_dom"/>
</dbReference>
<evidence type="ECO:0000256" key="3">
    <source>
        <dbReference type="ARBA" id="ARBA00023175"/>
    </source>
</evidence>
<keyword evidence="6" id="KW-1133">Transmembrane helix</keyword>
<dbReference type="GO" id="GO:0007018">
    <property type="term" value="P:microtubule-based movement"/>
    <property type="evidence" value="ECO:0007669"/>
    <property type="project" value="InterPro"/>
</dbReference>
<name>A0A1Q9E1N9_SYMMI</name>
<dbReference type="PANTHER" id="PTHR47970">
    <property type="entry name" value="KINESIN-LIKE PROTEIN KIF11"/>
    <property type="match status" value="1"/>
</dbReference>
<dbReference type="GO" id="GO:0051231">
    <property type="term" value="P:spindle elongation"/>
    <property type="evidence" value="ECO:0007669"/>
    <property type="project" value="TreeGrafter"/>
</dbReference>
<evidence type="ECO:0000256" key="4">
    <source>
        <dbReference type="ARBA" id="ARBA00023212"/>
    </source>
</evidence>
<dbReference type="EMBL" id="LSRX01000296">
    <property type="protein sequence ID" value="OLQ01322.1"/>
    <property type="molecule type" value="Genomic_DNA"/>
</dbReference>
<evidence type="ECO:0000256" key="5">
    <source>
        <dbReference type="SAM" id="MobiDB-lite"/>
    </source>
</evidence>
<dbReference type="GO" id="GO:0090307">
    <property type="term" value="P:mitotic spindle assembly"/>
    <property type="evidence" value="ECO:0007669"/>
    <property type="project" value="TreeGrafter"/>
</dbReference>
<dbReference type="GO" id="GO:0008574">
    <property type="term" value="F:plus-end-directed microtubule motor activity"/>
    <property type="evidence" value="ECO:0007669"/>
    <property type="project" value="TreeGrafter"/>
</dbReference>
<dbReference type="GO" id="GO:0005524">
    <property type="term" value="F:ATP binding"/>
    <property type="evidence" value="ECO:0007669"/>
    <property type="project" value="InterPro"/>
</dbReference>
<sequence>MFDSHTDLAGSAESERNNLEDQLCNTAEELMAMMDRSLGKYWEKTPLQDADVLLGVNKVTEHQQKEAIEINRDSKRYNPSPDMVAVLMGVYLDESLTALGDVIEALTKGGKGVVPYRNHKLTQLMQDSLGGTVARSLKYAQRAKKITNTATKSKRSYPASLMGPGFDERKPMPRMPNLHLKVCATLGRILPPASPQRNSLKGMPNRQMPVAFVLATARGASWIQMAAIPCLKLKRSLPGVELGGNAYQAILRRAEDGVGRESVTSSYSISKLIGVDLLFPLVLVLFRKLVNQRVGSYCASLEDARVSVTSTWIGHLPAWGLTSCVHVSKAAVIPCSHSNKLKHHLSFVAIVVTTAMATKHDDGDLHGDVDDGFDDGFDDGDDDRDDDDDEQCDGHDGDEDDAGDDRDAAADDDDIHDDGDDSDNHIELRVVFVRMMMMMTTMMMMMMMTATEEDAMLCLLACLPWCSAMMVTMIRAWTQ</sequence>
<keyword evidence="3" id="KW-0505">Motor protein</keyword>
<dbReference type="AlphaFoldDB" id="A0A1Q9E1N9"/>
<evidence type="ECO:0000313" key="8">
    <source>
        <dbReference type="EMBL" id="OLQ01322.1"/>
    </source>
</evidence>
<dbReference type="InterPro" id="IPR027417">
    <property type="entry name" value="P-loop_NTPase"/>
</dbReference>
<dbReference type="InterPro" id="IPR047149">
    <property type="entry name" value="KIF11-like"/>
</dbReference>
<evidence type="ECO:0000313" key="9">
    <source>
        <dbReference type="Proteomes" id="UP000186817"/>
    </source>
</evidence>
<dbReference type="Gene3D" id="3.40.850.10">
    <property type="entry name" value="Kinesin motor domain"/>
    <property type="match status" value="1"/>
</dbReference>
<protein>
    <submittedName>
        <fullName evidence="8">Kinesin-like protein FLA10</fullName>
    </submittedName>
</protein>
<comment type="subcellular location">
    <subcellularLocation>
        <location evidence="1">Cytoplasm</location>
        <location evidence="1">Cytoskeleton</location>
    </subcellularLocation>
</comment>
<gene>
    <name evidence="8" type="primary">FLA10</name>
    <name evidence="8" type="ORF">AK812_SmicGene15938</name>
</gene>
<dbReference type="InterPro" id="IPR036961">
    <property type="entry name" value="Kinesin_motor_dom_sf"/>
</dbReference>
<keyword evidence="9" id="KW-1185">Reference proteome</keyword>
<dbReference type="GO" id="GO:0005876">
    <property type="term" value="C:spindle microtubule"/>
    <property type="evidence" value="ECO:0007669"/>
    <property type="project" value="TreeGrafter"/>
</dbReference>
<evidence type="ECO:0000256" key="6">
    <source>
        <dbReference type="SAM" id="Phobius"/>
    </source>
</evidence>
<evidence type="ECO:0000259" key="7">
    <source>
        <dbReference type="SMART" id="SM00129"/>
    </source>
</evidence>
<dbReference type="OrthoDB" id="3176171at2759"/>
<feature type="transmembrane region" description="Helical" evidence="6">
    <location>
        <begin position="457"/>
        <end position="477"/>
    </location>
</feature>
<evidence type="ECO:0000256" key="1">
    <source>
        <dbReference type="ARBA" id="ARBA00004245"/>
    </source>
</evidence>
<dbReference type="SUPFAM" id="SSF52540">
    <property type="entry name" value="P-loop containing nucleoside triphosphate hydrolases"/>
    <property type="match status" value="1"/>
</dbReference>